<evidence type="ECO:0000313" key="2">
    <source>
        <dbReference type="EMBL" id="GFE55560.1"/>
    </source>
</evidence>
<name>A0A9W5WVY7_BABOV</name>
<gene>
    <name evidence="2" type="ORF">BaOVIS_029640</name>
</gene>
<evidence type="ECO:0000313" key="3">
    <source>
        <dbReference type="Proteomes" id="UP001057455"/>
    </source>
</evidence>
<dbReference type="OrthoDB" id="366056at2759"/>
<dbReference type="Proteomes" id="UP001057455">
    <property type="component" value="Unassembled WGS sequence"/>
</dbReference>
<feature type="region of interest" description="Disordered" evidence="1">
    <location>
        <begin position="133"/>
        <end position="155"/>
    </location>
</feature>
<feature type="compositionally biased region" description="Polar residues" evidence="1">
    <location>
        <begin position="140"/>
        <end position="155"/>
    </location>
</feature>
<dbReference type="EMBL" id="BLIY01000022">
    <property type="protein sequence ID" value="GFE55560.1"/>
    <property type="molecule type" value="Genomic_DNA"/>
</dbReference>
<keyword evidence="3" id="KW-1185">Reference proteome</keyword>
<protein>
    <submittedName>
        <fullName evidence="2">Uncharacterized protein</fullName>
    </submittedName>
</protein>
<feature type="region of interest" description="Disordered" evidence="1">
    <location>
        <begin position="55"/>
        <end position="98"/>
    </location>
</feature>
<evidence type="ECO:0000256" key="1">
    <source>
        <dbReference type="SAM" id="MobiDB-lite"/>
    </source>
</evidence>
<accession>A0A9W5WVY7</accession>
<proteinExistence type="predicted"/>
<organism evidence="2 3">
    <name type="scientific">Babesia ovis</name>
    <dbReference type="NCBI Taxonomy" id="5869"/>
    <lineage>
        <taxon>Eukaryota</taxon>
        <taxon>Sar</taxon>
        <taxon>Alveolata</taxon>
        <taxon>Apicomplexa</taxon>
        <taxon>Aconoidasida</taxon>
        <taxon>Piroplasmida</taxon>
        <taxon>Babesiidae</taxon>
        <taxon>Babesia</taxon>
    </lineage>
</organism>
<sequence length="867" mass="97503">MEDSDRNFKDDPEYVVYLCLGDTDCSKFRTLSCGIREYAKVVVGDLSGRTGITFRDDRSSPSIRSKISSKRSGSAKRASQQHIDDINTNRASKVRKGGRALTSIGVRSISPEVAKTLGDEGSQRSVISDDISAFRESDTDQGSTPTARGRNRFSSNVRSKQWEELLESELQSSISKISPYVFDNKGIEFSQSYVPASSSVMGLGTLVTPTRNELKMCNALSDLGDKECLLAFERTMYQSSILRSRAFSLSWGMFMQRVNDIIRTSVDRGAKSVIDLLKYNKLSGNLLQVILADVGVALEDKKPMLDILIGSMETLSPKEHILIKVNTSTPIQAILEHIYLTLKGCVTHVRSQQEGQVIDAAIRKTILEQIVQVYRSHSPGAHLVLIIDTITHNLSELLFTLQLLKTQEGLMVSCILCANCWQTNLEQHVSMRVYSGLSILNCDVLSVNKVADEILNILLFDSAVQSFVPHFHSLEKIWDTLYDEEMSIIGLIKRVYYIYECFYRNSQLSFVCMPNMVNIFSKVRTLESEPFFEVEQNDDVAKELLCKLSLLFCASNLSESHCAYLQLLLDKDASVEALCLQLLPREALKLTERRISLQLGILLLQKLMVMLPNCDRARGRLSLLTKTLCSEHAEMRVNELTKRLSRTIQAKHDRSLVDIVASLKEIGSHFLSVYPTVASMMSLLGTPPKHDLVCDYLVAIRPNAGSTAVSVFVEHALTTLLLPTVQSSSRLAHHMVMAKFRPLKAEWNIMRDMLANKESAGFTKYVKELLAISQMLPTRTVNLWDMFCLFYAKFPDETISRVFIRFVMAIETACHILGYFTMVVTKTTQPVNAVLEPSTSTSKKLIQMIKARLSRLKMRRIHLGRNS</sequence>
<reference evidence="2" key="1">
    <citation type="submission" date="2019-12" db="EMBL/GenBank/DDBJ databases">
        <title>Genome sequence of Babesia ovis.</title>
        <authorList>
            <person name="Yamagishi J."/>
            <person name="Sevinc F."/>
            <person name="Xuan X."/>
        </authorList>
    </citation>
    <scope>NUCLEOTIDE SEQUENCE</scope>
    <source>
        <strain evidence="2">Selcuk</strain>
    </source>
</reference>
<feature type="compositionally biased region" description="Low complexity" evidence="1">
    <location>
        <begin position="60"/>
        <end position="78"/>
    </location>
</feature>
<dbReference type="AlphaFoldDB" id="A0A9W5WVY7"/>
<comment type="caution">
    <text evidence="2">The sequence shown here is derived from an EMBL/GenBank/DDBJ whole genome shotgun (WGS) entry which is preliminary data.</text>
</comment>